<keyword evidence="2" id="KW-1185">Reference proteome</keyword>
<sequence length="43" mass="4802">MEPCHYVISPDHDPELSNGAPKSIQKLELKRVGNKVVTTIRSI</sequence>
<dbReference type="EMBL" id="CAJVPP010006910">
    <property type="protein sequence ID" value="CAG8682719.1"/>
    <property type="molecule type" value="Genomic_DNA"/>
</dbReference>
<reference evidence="1" key="1">
    <citation type="submission" date="2021-06" db="EMBL/GenBank/DDBJ databases">
        <authorList>
            <person name="Kallberg Y."/>
            <person name="Tangrot J."/>
            <person name="Rosling A."/>
        </authorList>
    </citation>
    <scope>NUCLEOTIDE SEQUENCE</scope>
    <source>
        <strain evidence="1">87-6 pot B 2015</strain>
    </source>
</reference>
<dbReference type="AlphaFoldDB" id="A0A9N9ELF4"/>
<comment type="caution">
    <text evidence="1">The sequence shown here is derived from an EMBL/GenBank/DDBJ whole genome shotgun (WGS) entry which is preliminary data.</text>
</comment>
<gene>
    <name evidence="1" type="ORF">FMOSSE_LOCUS12974</name>
</gene>
<evidence type="ECO:0000313" key="2">
    <source>
        <dbReference type="Proteomes" id="UP000789375"/>
    </source>
</evidence>
<name>A0A9N9ELF4_FUNMO</name>
<organism evidence="1 2">
    <name type="scientific">Funneliformis mosseae</name>
    <name type="common">Endomycorrhizal fungus</name>
    <name type="synonym">Glomus mosseae</name>
    <dbReference type="NCBI Taxonomy" id="27381"/>
    <lineage>
        <taxon>Eukaryota</taxon>
        <taxon>Fungi</taxon>
        <taxon>Fungi incertae sedis</taxon>
        <taxon>Mucoromycota</taxon>
        <taxon>Glomeromycotina</taxon>
        <taxon>Glomeromycetes</taxon>
        <taxon>Glomerales</taxon>
        <taxon>Glomeraceae</taxon>
        <taxon>Funneliformis</taxon>
    </lineage>
</organism>
<evidence type="ECO:0000313" key="1">
    <source>
        <dbReference type="EMBL" id="CAG8682719.1"/>
    </source>
</evidence>
<dbReference type="Proteomes" id="UP000789375">
    <property type="component" value="Unassembled WGS sequence"/>
</dbReference>
<proteinExistence type="predicted"/>
<protein>
    <submittedName>
        <fullName evidence="1">12278_t:CDS:1</fullName>
    </submittedName>
</protein>
<accession>A0A9N9ELF4</accession>